<dbReference type="EMBL" id="AGSI01000004">
    <property type="protein sequence ID" value="EIE25343.1"/>
    <property type="molecule type" value="Genomic_DNA"/>
</dbReference>
<gene>
    <name evidence="2" type="ORF">COCSUDRAFT_46680</name>
</gene>
<dbReference type="AlphaFoldDB" id="I0Z3X4"/>
<feature type="transmembrane region" description="Helical" evidence="1">
    <location>
        <begin position="222"/>
        <end position="242"/>
    </location>
</feature>
<sequence>MKMAVRCTLPSLRTWSRSNSSPSNCLHVTHCNEIIMMRRTAIKTTQVCSQRDVDRLMAPLVSSSIDGSTPDSETFLEQELVGQYFFSEKQQERFHKLHTTMRKCGVAFVVVSAATVAGLIQTEFESGEEASGVWGVIASFFNHLTVGGVARPVDTLLMAGLIVYSAIPFEKAVKSKTRQLAFVFQGIDRLTLVFNQLVIASLAVSTIATLEAAVKWPESVTYVSAIFFAAAVIRSAAMWYVLNTHAAHLDDIEATLTAYRGCENSPLAEICTPEMPWWDRFAVSISLGHLLQFEPGGVEPTELDLQQYMAAKLSTNHADEPLDCSFPQYAFTKSERYLLRTCMNAATTAGMALALQGATTGLLALANLCSGDSGDAVSEAINAGHKLLAATFVYGASHSFDQIIYTEGCDIGYLVQGVGRKGLTSLFSNLGILAGTVALADTVAMAAPWIEHSPVFTYIAERSSHEVAHALISAQRLLVRLLP</sequence>
<keyword evidence="3" id="KW-1185">Reference proteome</keyword>
<feature type="transmembrane region" description="Helical" evidence="1">
    <location>
        <begin position="104"/>
        <end position="122"/>
    </location>
</feature>
<accession>I0Z3X4</accession>
<keyword evidence="1" id="KW-0472">Membrane</keyword>
<organism evidence="2 3">
    <name type="scientific">Coccomyxa subellipsoidea (strain C-169)</name>
    <name type="common">Green microalga</name>
    <dbReference type="NCBI Taxonomy" id="574566"/>
    <lineage>
        <taxon>Eukaryota</taxon>
        <taxon>Viridiplantae</taxon>
        <taxon>Chlorophyta</taxon>
        <taxon>core chlorophytes</taxon>
        <taxon>Trebouxiophyceae</taxon>
        <taxon>Trebouxiophyceae incertae sedis</taxon>
        <taxon>Coccomyxaceae</taxon>
        <taxon>Coccomyxa</taxon>
        <taxon>Coccomyxa subellipsoidea</taxon>
    </lineage>
</organism>
<evidence type="ECO:0000256" key="1">
    <source>
        <dbReference type="SAM" id="Phobius"/>
    </source>
</evidence>
<evidence type="ECO:0000313" key="3">
    <source>
        <dbReference type="Proteomes" id="UP000007264"/>
    </source>
</evidence>
<feature type="transmembrane region" description="Helical" evidence="1">
    <location>
        <begin position="149"/>
        <end position="169"/>
    </location>
</feature>
<evidence type="ECO:0000313" key="2">
    <source>
        <dbReference type="EMBL" id="EIE25343.1"/>
    </source>
</evidence>
<keyword evidence="1" id="KW-1133">Transmembrane helix</keyword>
<reference evidence="2 3" key="1">
    <citation type="journal article" date="2012" name="Genome Biol.">
        <title>The genome of the polar eukaryotic microalga coccomyxa subellipsoidea reveals traits of cold adaptation.</title>
        <authorList>
            <person name="Blanc G."/>
            <person name="Agarkova I."/>
            <person name="Grimwood J."/>
            <person name="Kuo A."/>
            <person name="Brueggeman A."/>
            <person name="Dunigan D."/>
            <person name="Gurnon J."/>
            <person name="Ladunga I."/>
            <person name="Lindquist E."/>
            <person name="Lucas S."/>
            <person name="Pangilinan J."/>
            <person name="Proschold T."/>
            <person name="Salamov A."/>
            <person name="Schmutz J."/>
            <person name="Weeks D."/>
            <person name="Yamada T."/>
            <person name="Claverie J.M."/>
            <person name="Grigoriev I."/>
            <person name="Van Etten J."/>
            <person name="Lomsadze A."/>
            <person name="Borodovsky M."/>
        </authorList>
    </citation>
    <scope>NUCLEOTIDE SEQUENCE [LARGE SCALE GENOMIC DNA]</scope>
    <source>
        <strain evidence="2 3">C-169</strain>
    </source>
</reference>
<dbReference type="Proteomes" id="UP000007264">
    <property type="component" value="Unassembled WGS sequence"/>
</dbReference>
<dbReference type="OrthoDB" id="537877at2759"/>
<proteinExistence type="predicted"/>
<dbReference type="GeneID" id="17043345"/>
<dbReference type="KEGG" id="csl:COCSUDRAFT_46680"/>
<dbReference type="STRING" id="574566.I0Z3X4"/>
<comment type="caution">
    <text evidence="2">The sequence shown here is derived from an EMBL/GenBank/DDBJ whole genome shotgun (WGS) entry which is preliminary data.</text>
</comment>
<dbReference type="RefSeq" id="XP_005649887.1">
    <property type="nucleotide sequence ID" value="XM_005649830.1"/>
</dbReference>
<protein>
    <submittedName>
        <fullName evidence="2">Uncharacterized protein</fullName>
    </submittedName>
</protein>
<keyword evidence="1" id="KW-0812">Transmembrane</keyword>
<feature type="transmembrane region" description="Helical" evidence="1">
    <location>
        <begin position="190"/>
        <end position="210"/>
    </location>
</feature>
<name>I0Z3X4_COCSC</name>